<protein>
    <submittedName>
        <fullName evidence="4">TPR-repeat protein</fullName>
    </submittedName>
</protein>
<dbReference type="InterPro" id="IPR019734">
    <property type="entry name" value="TPR_rpt"/>
</dbReference>
<keyword evidence="2 3" id="KW-0802">TPR repeat</keyword>
<name>A0A124G3H9_9EURY</name>
<dbReference type="Proteomes" id="UP000053961">
    <property type="component" value="Unassembled WGS sequence"/>
</dbReference>
<dbReference type="PATRIC" id="fig|301375.6.peg.1676"/>
<dbReference type="Pfam" id="PF07719">
    <property type="entry name" value="TPR_2"/>
    <property type="match status" value="1"/>
</dbReference>
<dbReference type="Pfam" id="PF13432">
    <property type="entry name" value="TPR_16"/>
    <property type="match status" value="1"/>
</dbReference>
<dbReference type="Gene3D" id="1.25.40.10">
    <property type="entry name" value="Tetratricopeptide repeat domain"/>
    <property type="match status" value="3"/>
</dbReference>
<proteinExistence type="predicted"/>
<dbReference type="InterPro" id="IPR051685">
    <property type="entry name" value="Ycf3/AcsC/BcsC/TPR_MFPF"/>
</dbReference>
<dbReference type="PANTHER" id="PTHR44943">
    <property type="entry name" value="CELLULOSE SYNTHASE OPERON PROTEIN C"/>
    <property type="match status" value="1"/>
</dbReference>
<keyword evidence="1" id="KW-0677">Repeat</keyword>
<organism evidence="4 5">
    <name type="scientific">Methanothrix harundinacea</name>
    <dbReference type="NCBI Taxonomy" id="301375"/>
    <lineage>
        <taxon>Archaea</taxon>
        <taxon>Methanobacteriati</taxon>
        <taxon>Methanobacteriota</taxon>
        <taxon>Stenosarchaea group</taxon>
        <taxon>Methanomicrobia</taxon>
        <taxon>Methanotrichales</taxon>
        <taxon>Methanotrichaceae</taxon>
        <taxon>Methanothrix</taxon>
    </lineage>
</organism>
<feature type="repeat" description="TPR" evidence="3">
    <location>
        <begin position="155"/>
        <end position="188"/>
    </location>
</feature>
<evidence type="ECO:0000256" key="1">
    <source>
        <dbReference type="ARBA" id="ARBA00022737"/>
    </source>
</evidence>
<dbReference type="PROSITE" id="PS50005">
    <property type="entry name" value="TPR"/>
    <property type="match status" value="2"/>
</dbReference>
<dbReference type="InterPro" id="IPR013105">
    <property type="entry name" value="TPR_2"/>
</dbReference>
<evidence type="ECO:0000313" key="5">
    <source>
        <dbReference type="Proteomes" id="UP000053961"/>
    </source>
</evidence>
<feature type="repeat" description="TPR" evidence="3">
    <location>
        <begin position="44"/>
        <end position="77"/>
    </location>
</feature>
<evidence type="ECO:0000256" key="2">
    <source>
        <dbReference type="ARBA" id="ARBA00022803"/>
    </source>
</evidence>
<dbReference type="PROSITE" id="PS50293">
    <property type="entry name" value="TPR_REGION"/>
    <property type="match status" value="1"/>
</dbReference>
<evidence type="ECO:0000256" key="3">
    <source>
        <dbReference type="PROSITE-ProRule" id="PRU00339"/>
    </source>
</evidence>
<sequence>MKGNNVSSAAKGRLPGMRTGVRSAIALIALAALCSCTLAQEKTADDWLNIAYGLSANGSYEEAIEAYDKVLEIDPSDYTALINKGHALEFWVLDLYNEALEITNEILEENPDDALAWQGKGAALSGLNRQGEADQAYSKAIEVLNKTLEKDPSDGEAWFLKGENYANMHDAEAALKAYDKAIELNYTPRIEAAWVTKVVLLAELQRYDEALQASEVVIEMSPNSGSAWWTKGYVLDELGRQAEADEAFAKAKELGYEE</sequence>
<dbReference type="PANTHER" id="PTHR44943:SF8">
    <property type="entry name" value="TPR REPEAT-CONTAINING PROTEIN MJ0263"/>
    <property type="match status" value="1"/>
</dbReference>
<dbReference type="Pfam" id="PF00515">
    <property type="entry name" value="TPR_1"/>
    <property type="match status" value="1"/>
</dbReference>
<accession>A0A124G3H9</accession>
<dbReference type="EMBL" id="LGHB01000006">
    <property type="protein sequence ID" value="KUK96986.1"/>
    <property type="molecule type" value="Genomic_DNA"/>
</dbReference>
<dbReference type="AlphaFoldDB" id="A0A124G3H9"/>
<evidence type="ECO:0000313" key="4">
    <source>
        <dbReference type="EMBL" id="KUK96986.1"/>
    </source>
</evidence>
<comment type="caution">
    <text evidence="4">The sequence shown here is derived from an EMBL/GenBank/DDBJ whole genome shotgun (WGS) entry which is preliminary data.</text>
</comment>
<dbReference type="SMART" id="SM00028">
    <property type="entry name" value="TPR"/>
    <property type="match status" value="6"/>
</dbReference>
<dbReference type="InterPro" id="IPR011990">
    <property type="entry name" value="TPR-like_helical_dom_sf"/>
</dbReference>
<gene>
    <name evidence="4" type="ORF">XE07_0758</name>
</gene>
<reference evidence="5" key="1">
    <citation type="journal article" date="2015" name="MBio">
        <title>Genome-Resolved Metagenomic Analysis Reveals Roles for Candidate Phyla and Other Microbial Community Members in Biogeochemical Transformations in Oil Reservoirs.</title>
        <authorList>
            <person name="Hu P."/>
            <person name="Tom L."/>
            <person name="Singh A."/>
            <person name="Thomas B.C."/>
            <person name="Baker B.J."/>
            <person name="Piceno Y.M."/>
            <person name="Andersen G.L."/>
            <person name="Banfield J.F."/>
        </authorList>
    </citation>
    <scope>NUCLEOTIDE SEQUENCE [LARGE SCALE GENOMIC DNA]</scope>
</reference>
<dbReference type="SUPFAM" id="SSF48439">
    <property type="entry name" value="Protein prenylyltransferase"/>
    <property type="match status" value="1"/>
</dbReference>